<dbReference type="GO" id="GO:0016787">
    <property type="term" value="F:hydrolase activity"/>
    <property type="evidence" value="ECO:0007669"/>
    <property type="project" value="UniProtKB-KW"/>
</dbReference>
<comment type="similarity">
    <text evidence="1">Belongs to the peptidase S33 family.</text>
</comment>
<name>A0ABC8TDW6_9AQUA</name>
<keyword evidence="2" id="KW-0378">Hydrolase</keyword>
<dbReference type="PANTHER" id="PTHR43248:SF3">
    <property type="entry name" value="AB HYDROLASE-1 DOMAIN-CONTAINING PROTEIN"/>
    <property type="match status" value="1"/>
</dbReference>
<dbReference type="PANTHER" id="PTHR43248">
    <property type="entry name" value="2-SUCCINYL-6-HYDROXY-2,4-CYCLOHEXADIENE-1-CARBOXYLATE SYNTHASE"/>
    <property type="match status" value="1"/>
</dbReference>
<dbReference type="InterPro" id="IPR000073">
    <property type="entry name" value="AB_hydrolase_1"/>
</dbReference>
<dbReference type="Gene3D" id="3.40.50.1820">
    <property type="entry name" value="alpha/beta hydrolase"/>
    <property type="match status" value="1"/>
</dbReference>
<evidence type="ECO:0000259" key="3">
    <source>
        <dbReference type="Pfam" id="PF12697"/>
    </source>
</evidence>
<organism evidence="4 5">
    <name type="scientific">Ilex paraguariensis</name>
    <name type="common">yerba mate</name>
    <dbReference type="NCBI Taxonomy" id="185542"/>
    <lineage>
        <taxon>Eukaryota</taxon>
        <taxon>Viridiplantae</taxon>
        <taxon>Streptophyta</taxon>
        <taxon>Embryophyta</taxon>
        <taxon>Tracheophyta</taxon>
        <taxon>Spermatophyta</taxon>
        <taxon>Magnoliopsida</taxon>
        <taxon>eudicotyledons</taxon>
        <taxon>Gunneridae</taxon>
        <taxon>Pentapetalae</taxon>
        <taxon>asterids</taxon>
        <taxon>campanulids</taxon>
        <taxon>Aquifoliales</taxon>
        <taxon>Aquifoliaceae</taxon>
        <taxon>Ilex</taxon>
    </lineage>
</organism>
<dbReference type="Proteomes" id="UP001642360">
    <property type="component" value="Unassembled WGS sequence"/>
</dbReference>
<dbReference type="InterPro" id="IPR029058">
    <property type="entry name" value="AB_hydrolase_fold"/>
</dbReference>
<evidence type="ECO:0000313" key="5">
    <source>
        <dbReference type="Proteomes" id="UP001642360"/>
    </source>
</evidence>
<comment type="caution">
    <text evidence="4">The sequence shown here is derived from an EMBL/GenBank/DDBJ whole genome shotgun (WGS) entry which is preliminary data.</text>
</comment>
<keyword evidence="5" id="KW-1185">Reference proteome</keyword>
<evidence type="ECO:0000256" key="1">
    <source>
        <dbReference type="ARBA" id="ARBA00010088"/>
    </source>
</evidence>
<dbReference type="AlphaFoldDB" id="A0ABC8TDW6"/>
<feature type="domain" description="AB hydrolase-1" evidence="3">
    <location>
        <begin position="54"/>
        <end position="315"/>
    </location>
</feature>
<dbReference type="SUPFAM" id="SSF53474">
    <property type="entry name" value="alpha/beta-Hydrolases"/>
    <property type="match status" value="1"/>
</dbReference>
<reference evidence="4 5" key="1">
    <citation type="submission" date="2024-02" db="EMBL/GenBank/DDBJ databases">
        <authorList>
            <person name="Vignale AGUSTIN F."/>
            <person name="Sosa J E."/>
            <person name="Modenutti C."/>
        </authorList>
    </citation>
    <scope>NUCLEOTIDE SEQUENCE [LARGE SCALE GENOMIC DNA]</scope>
</reference>
<evidence type="ECO:0000256" key="2">
    <source>
        <dbReference type="ARBA" id="ARBA00022801"/>
    </source>
</evidence>
<evidence type="ECO:0000313" key="4">
    <source>
        <dbReference type="EMBL" id="CAK9167615.1"/>
    </source>
</evidence>
<gene>
    <name evidence="4" type="ORF">ILEXP_LOCUS36895</name>
</gene>
<proteinExistence type="inferred from homology"/>
<accession>A0ABC8TDW6</accession>
<dbReference type="InterPro" id="IPR051601">
    <property type="entry name" value="Serine_prot/Carboxylest_S33"/>
</dbReference>
<protein>
    <recommendedName>
        <fullName evidence="3">AB hydrolase-1 domain-containing protein</fullName>
    </recommendedName>
</protein>
<sequence>MARTLRSKPALQLLNRILNSPVPVLHRSTRPIETLAFEEVKTSPEKPHSFTAFVLHGLLGSGRNWRSFSRFLLSSLPSDWRMVLVDLRNHGNSAELEGLNPPHDMVNAAKDLADLVKSQGWACPDVVIGHSMGGKVALQFADSCARGEFGQLIQLPKQLWILDSVPGKVDRENSDGEVEKVLETLKGLPPAVPSRKWLVDHMTKLGFSKSLSHWIGSNLKKSGEHETWAFNLEGAIQMFNSYREMDYWPLLEHTPKGMEIAIVRAENSDRWEPDVIQRLESIPTRRDDESEGKVSVHVLPNSGHWVHVDNPKGLLEIVTPKIASLV</sequence>
<dbReference type="EMBL" id="CAUOFW020004880">
    <property type="protein sequence ID" value="CAK9167615.1"/>
    <property type="molecule type" value="Genomic_DNA"/>
</dbReference>
<dbReference type="Pfam" id="PF12697">
    <property type="entry name" value="Abhydrolase_6"/>
    <property type="match status" value="1"/>
</dbReference>